<accession>X0W8Y9</accession>
<dbReference type="SUPFAM" id="SSF49299">
    <property type="entry name" value="PKD domain"/>
    <property type="match status" value="1"/>
</dbReference>
<dbReference type="InterPro" id="IPR035986">
    <property type="entry name" value="PKD_dom_sf"/>
</dbReference>
<name>X0W8Y9_9ZZZZ</name>
<evidence type="ECO:0000313" key="1">
    <source>
        <dbReference type="EMBL" id="GAG21048.1"/>
    </source>
</evidence>
<protein>
    <recommendedName>
        <fullName evidence="2">PKD domain-containing protein</fullName>
    </recommendedName>
</protein>
<dbReference type="AlphaFoldDB" id="X0W8Y9"/>
<dbReference type="CDD" id="cd00146">
    <property type="entry name" value="PKD"/>
    <property type="match status" value="1"/>
</dbReference>
<dbReference type="Pfam" id="PF22352">
    <property type="entry name" value="K319L-like_PKD"/>
    <property type="match status" value="1"/>
</dbReference>
<dbReference type="Gene3D" id="2.60.40.10">
    <property type="entry name" value="Immunoglobulins"/>
    <property type="match status" value="1"/>
</dbReference>
<reference evidence="1" key="1">
    <citation type="journal article" date="2014" name="Front. Microbiol.">
        <title>High frequency of phylogenetically diverse reductive dehalogenase-homologous genes in deep subseafloor sedimentary metagenomes.</title>
        <authorList>
            <person name="Kawai M."/>
            <person name="Futagami T."/>
            <person name="Toyoda A."/>
            <person name="Takaki Y."/>
            <person name="Nishi S."/>
            <person name="Hori S."/>
            <person name="Arai W."/>
            <person name="Tsubouchi T."/>
            <person name="Morono Y."/>
            <person name="Uchiyama I."/>
            <person name="Ito T."/>
            <person name="Fujiyama A."/>
            <person name="Inagaki F."/>
            <person name="Takami H."/>
        </authorList>
    </citation>
    <scope>NUCLEOTIDE SEQUENCE</scope>
    <source>
        <strain evidence="1">Expedition CK06-06</strain>
    </source>
</reference>
<dbReference type="InterPro" id="IPR013783">
    <property type="entry name" value="Ig-like_fold"/>
</dbReference>
<feature type="non-terminal residue" evidence="1">
    <location>
        <position position="1"/>
    </location>
</feature>
<sequence length="258" mass="27746">SDQDVSTGSLVALDGSDSSDADGDTLTYSWSFTSMPVGSGATLSDATVVNPSFTADVNGTYVISLVVNDGTVDSSPNTVTITSTTPFLHWDMPGTGRGYEFTETVKLLESKGYTELVKTSYQELEDSNLQIYTGLYTNEAQDKAAILEYIVNEYEHFYRGLVTEILPTGEALVYDFTESAPFKISQDGTLTELSILSSNNLKLSYELNEVSLNQKEVGDPCSYLLDTNVASCMKDSIISSGLGALNCLLGGPFGELLT</sequence>
<gene>
    <name evidence="1" type="ORF">S01H1_54913</name>
</gene>
<feature type="non-terminal residue" evidence="1">
    <location>
        <position position="258"/>
    </location>
</feature>
<evidence type="ECO:0008006" key="2">
    <source>
        <dbReference type="Google" id="ProtNLM"/>
    </source>
</evidence>
<proteinExistence type="predicted"/>
<comment type="caution">
    <text evidence="1">The sequence shown here is derived from an EMBL/GenBank/DDBJ whole genome shotgun (WGS) entry which is preliminary data.</text>
</comment>
<organism evidence="1">
    <name type="scientific">marine sediment metagenome</name>
    <dbReference type="NCBI Taxonomy" id="412755"/>
    <lineage>
        <taxon>unclassified sequences</taxon>
        <taxon>metagenomes</taxon>
        <taxon>ecological metagenomes</taxon>
    </lineage>
</organism>
<dbReference type="EMBL" id="BARS01035660">
    <property type="protein sequence ID" value="GAG21048.1"/>
    <property type="molecule type" value="Genomic_DNA"/>
</dbReference>